<keyword evidence="3" id="KW-1185">Reference proteome</keyword>
<sequence>MEIKNTKEECIEEECIEEILTIINDNHDDDNDDDDDDDDDDEGEGIVMASIVTGIERSYVERDPRVILMERNEIDEQSVARYERAISEKLCPDERHCPLLLTGRRHDDDDDDDDD</sequence>
<comment type="caution">
    <text evidence="2">The sequence shown here is derived from an EMBL/GenBank/DDBJ whole genome shotgun (WGS) entry which is preliminary data.</text>
</comment>
<protein>
    <submittedName>
        <fullName evidence="2">Uncharacterized protein</fullName>
    </submittedName>
</protein>
<dbReference type="AlphaFoldDB" id="A0A834JJ66"/>
<organism evidence="2 3">
    <name type="scientific">Vespula pensylvanica</name>
    <name type="common">Western yellow jacket</name>
    <name type="synonym">Wasp</name>
    <dbReference type="NCBI Taxonomy" id="30213"/>
    <lineage>
        <taxon>Eukaryota</taxon>
        <taxon>Metazoa</taxon>
        <taxon>Ecdysozoa</taxon>
        <taxon>Arthropoda</taxon>
        <taxon>Hexapoda</taxon>
        <taxon>Insecta</taxon>
        <taxon>Pterygota</taxon>
        <taxon>Neoptera</taxon>
        <taxon>Endopterygota</taxon>
        <taxon>Hymenoptera</taxon>
        <taxon>Apocrita</taxon>
        <taxon>Aculeata</taxon>
        <taxon>Vespoidea</taxon>
        <taxon>Vespidae</taxon>
        <taxon>Vespinae</taxon>
        <taxon>Vespula</taxon>
    </lineage>
</organism>
<proteinExistence type="predicted"/>
<accession>A0A834JJ66</accession>
<name>A0A834JJ66_VESPE</name>
<reference evidence="2" key="1">
    <citation type="journal article" date="2020" name="G3 (Bethesda)">
        <title>High-Quality Assemblies for Three Invasive Social Wasps from the &lt;i&gt;Vespula&lt;/i&gt; Genus.</title>
        <authorList>
            <person name="Harrop T.W.R."/>
            <person name="Guhlin J."/>
            <person name="McLaughlin G.M."/>
            <person name="Permina E."/>
            <person name="Stockwell P."/>
            <person name="Gilligan J."/>
            <person name="Le Lec M.F."/>
            <person name="Gruber M.A.M."/>
            <person name="Quinn O."/>
            <person name="Lovegrove M."/>
            <person name="Duncan E.J."/>
            <person name="Remnant E.J."/>
            <person name="Van Eeckhoven J."/>
            <person name="Graham B."/>
            <person name="Knapp R.A."/>
            <person name="Langford K.W."/>
            <person name="Kronenberg Z."/>
            <person name="Press M.O."/>
            <person name="Eacker S.M."/>
            <person name="Wilson-Rankin E.E."/>
            <person name="Purcell J."/>
            <person name="Lester P.J."/>
            <person name="Dearden P.K."/>
        </authorList>
    </citation>
    <scope>NUCLEOTIDE SEQUENCE</scope>
    <source>
        <strain evidence="2">Volc-1</strain>
    </source>
</reference>
<dbReference type="Proteomes" id="UP000600918">
    <property type="component" value="Unassembled WGS sequence"/>
</dbReference>
<dbReference type="EMBL" id="JACSDY010000024">
    <property type="protein sequence ID" value="KAF7389481.1"/>
    <property type="molecule type" value="Genomic_DNA"/>
</dbReference>
<feature type="region of interest" description="Disordered" evidence="1">
    <location>
        <begin position="23"/>
        <end position="45"/>
    </location>
</feature>
<gene>
    <name evidence="2" type="ORF">H0235_017965</name>
</gene>
<evidence type="ECO:0000313" key="3">
    <source>
        <dbReference type="Proteomes" id="UP000600918"/>
    </source>
</evidence>
<feature type="compositionally biased region" description="Acidic residues" evidence="1">
    <location>
        <begin position="27"/>
        <end position="44"/>
    </location>
</feature>
<evidence type="ECO:0000256" key="1">
    <source>
        <dbReference type="SAM" id="MobiDB-lite"/>
    </source>
</evidence>
<evidence type="ECO:0000313" key="2">
    <source>
        <dbReference type="EMBL" id="KAF7389481.1"/>
    </source>
</evidence>